<feature type="non-terminal residue" evidence="2">
    <location>
        <position position="118"/>
    </location>
</feature>
<proteinExistence type="predicted"/>
<dbReference type="GeneID" id="54358436"/>
<dbReference type="OrthoDB" id="432412at2759"/>
<name>A0A6J3M4W7_9PEZI</name>
<reference evidence="2" key="2">
    <citation type="submission" date="2020-04" db="EMBL/GenBank/DDBJ databases">
        <authorList>
            <consortium name="NCBI Genome Project"/>
        </authorList>
    </citation>
    <scope>NUCLEOTIDE SEQUENCE</scope>
    <source>
        <strain evidence="2">CBS 342.82</strain>
    </source>
</reference>
<dbReference type="Proteomes" id="UP000504637">
    <property type="component" value="Unplaced"/>
</dbReference>
<evidence type="ECO:0000313" key="1">
    <source>
        <dbReference type="Proteomes" id="UP000504637"/>
    </source>
</evidence>
<reference evidence="2" key="3">
    <citation type="submission" date="2025-08" db="UniProtKB">
        <authorList>
            <consortium name="RefSeq"/>
        </authorList>
    </citation>
    <scope>IDENTIFICATION</scope>
    <source>
        <strain evidence="2">CBS 342.82</strain>
    </source>
</reference>
<dbReference type="AlphaFoldDB" id="A0A6J3M4W7"/>
<feature type="non-terminal residue" evidence="2">
    <location>
        <position position="1"/>
    </location>
</feature>
<sequence>RPWHALIRTHHITSLKKVAKLRHAASEHGVFAMLRSGGKGPGIMYVTGINSGRVAGWVGSVKKLRYKDYQLAVRPAPALQDRTASINIGLEEIESVKDYSRWMEERGLLQWWRQGMGY</sequence>
<reference evidence="2" key="1">
    <citation type="submission" date="2020-01" db="EMBL/GenBank/DDBJ databases">
        <authorList>
            <consortium name="DOE Joint Genome Institute"/>
            <person name="Haridas S."/>
            <person name="Albert R."/>
            <person name="Binder M."/>
            <person name="Bloem J."/>
            <person name="Labutti K."/>
            <person name="Salamov A."/>
            <person name="Andreopoulos B."/>
            <person name="Baker S.E."/>
            <person name="Barry K."/>
            <person name="Bills G."/>
            <person name="Bluhm B.H."/>
            <person name="Cannon C."/>
            <person name="Castanera R."/>
            <person name="Culley D.E."/>
            <person name="Daum C."/>
            <person name="Ezra D."/>
            <person name="Gonzalez J.B."/>
            <person name="Henrissat B."/>
            <person name="Kuo A."/>
            <person name="Liang C."/>
            <person name="Lipzen A."/>
            <person name="Lutzoni F."/>
            <person name="Magnuson J."/>
            <person name="Mondo S."/>
            <person name="Nolan M."/>
            <person name="Ohm R."/>
            <person name="Pangilinan J."/>
            <person name="Park H.-J."/>
            <person name="Ramirez L."/>
            <person name="Alfaro M."/>
            <person name="Sun H."/>
            <person name="Tritt A."/>
            <person name="Yoshinaga Y."/>
            <person name="Zwiers L.-H."/>
            <person name="Turgeon B.G."/>
            <person name="Goodwin S.B."/>
            <person name="Spatafora J.W."/>
            <person name="Crous P.W."/>
            <person name="Grigoriev I.V."/>
        </authorList>
    </citation>
    <scope>NUCLEOTIDE SEQUENCE</scope>
    <source>
        <strain evidence="2">CBS 342.82</strain>
    </source>
</reference>
<organism evidence="2">
    <name type="scientific">Dissoconium aciculare CBS 342.82</name>
    <dbReference type="NCBI Taxonomy" id="1314786"/>
    <lineage>
        <taxon>Eukaryota</taxon>
        <taxon>Fungi</taxon>
        <taxon>Dikarya</taxon>
        <taxon>Ascomycota</taxon>
        <taxon>Pezizomycotina</taxon>
        <taxon>Dothideomycetes</taxon>
        <taxon>Dothideomycetidae</taxon>
        <taxon>Mycosphaerellales</taxon>
        <taxon>Dissoconiaceae</taxon>
        <taxon>Dissoconium</taxon>
    </lineage>
</organism>
<evidence type="ECO:0000313" key="2">
    <source>
        <dbReference type="RefSeq" id="XP_033459974.1"/>
    </source>
</evidence>
<keyword evidence="1" id="KW-1185">Reference proteome</keyword>
<protein>
    <submittedName>
        <fullName evidence="2">Uncharacterized protein</fullName>
    </submittedName>
</protein>
<dbReference type="RefSeq" id="XP_033459974.1">
    <property type="nucleotide sequence ID" value="XM_033600636.1"/>
</dbReference>
<gene>
    <name evidence="2" type="ORF">K489DRAFT_309328</name>
</gene>
<accession>A0A6J3M4W7</accession>